<evidence type="ECO:0000256" key="2">
    <source>
        <dbReference type="SAM" id="Phobius"/>
    </source>
</evidence>
<feature type="region of interest" description="Disordered" evidence="1">
    <location>
        <begin position="31"/>
        <end position="59"/>
    </location>
</feature>
<sequence>MTTAGFLLLITAILLAVVLLIGFIAYVAGRSKDASDTGEWSAGDGDWSDAGGDSGGGGS</sequence>
<evidence type="ECO:0000313" key="4">
    <source>
        <dbReference type="Proteomes" id="UP001595696"/>
    </source>
</evidence>
<proteinExistence type="predicted"/>
<keyword evidence="2" id="KW-1133">Transmembrane helix</keyword>
<evidence type="ECO:0000256" key="1">
    <source>
        <dbReference type="SAM" id="MobiDB-lite"/>
    </source>
</evidence>
<gene>
    <name evidence="3" type="ORF">ACFO0B_24545</name>
</gene>
<protein>
    <submittedName>
        <fullName evidence="3">Uncharacterized protein</fullName>
    </submittedName>
</protein>
<reference evidence="4" key="1">
    <citation type="journal article" date="2019" name="Int. J. Syst. Evol. Microbiol.">
        <title>The Global Catalogue of Microorganisms (GCM) 10K type strain sequencing project: providing services to taxonomists for standard genome sequencing and annotation.</title>
        <authorList>
            <consortium name="The Broad Institute Genomics Platform"/>
            <consortium name="The Broad Institute Genome Sequencing Center for Infectious Disease"/>
            <person name="Wu L."/>
            <person name="Ma J."/>
        </authorList>
    </citation>
    <scope>NUCLEOTIDE SEQUENCE [LARGE SCALE GENOMIC DNA]</scope>
    <source>
        <strain evidence="4">CGMCC 4.7330</strain>
    </source>
</reference>
<organism evidence="3 4">
    <name type="scientific">Nocardia jiangsuensis</name>
    <dbReference type="NCBI Taxonomy" id="1691563"/>
    <lineage>
        <taxon>Bacteria</taxon>
        <taxon>Bacillati</taxon>
        <taxon>Actinomycetota</taxon>
        <taxon>Actinomycetes</taxon>
        <taxon>Mycobacteriales</taxon>
        <taxon>Nocardiaceae</taxon>
        <taxon>Nocardia</taxon>
    </lineage>
</organism>
<comment type="caution">
    <text evidence="3">The sequence shown here is derived from an EMBL/GenBank/DDBJ whole genome shotgun (WGS) entry which is preliminary data.</text>
</comment>
<dbReference type="Proteomes" id="UP001595696">
    <property type="component" value="Unassembled WGS sequence"/>
</dbReference>
<keyword evidence="2" id="KW-0472">Membrane</keyword>
<accession>A0ABV8DYY3</accession>
<dbReference type="EMBL" id="JBHSAX010000019">
    <property type="protein sequence ID" value="MFC3965168.1"/>
    <property type="molecule type" value="Genomic_DNA"/>
</dbReference>
<feature type="compositionally biased region" description="Low complexity" evidence="1">
    <location>
        <begin position="40"/>
        <end position="51"/>
    </location>
</feature>
<name>A0ABV8DYY3_9NOCA</name>
<evidence type="ECO:0000313" key="3">
    <source>
        <dbReference type="EMBL" id="MFC3965168.1"/>
    </source>
</evidence>
<dbReference type="RefSeq" id="WP_378614917.1">
    <property type="nucleotide sequence ID" value="NZ_JBHSAX010000019.1"/>
</dbReference>
<feature type="transmembrane region" description="Helical" evidence="2">
    <location>
        <begin position="6"/>
        <end position="28"/>
    </location>
</feature>
<keyword evidence="2" id="KW-0812">Transmembrane</keyword>
<keyword evidence="4" id="KW-1185">Reference proteome</keyword>